<organism evidence="4 5">
    <name type="scientific">Saccharibacillus endophyticus</name>
    <dbReference type="NCBI Taxonomy" id="2060666"/>
    <lineage>
        <taxon>Bacteria</taxon>
        <taxon>Bacillati</taxon>
        <taxon>Bacillota</taxon>
        <taxon>Bacilli</taxon>
        <taxon>Bacillales</taxon>
        <taxon>Paenibacillaceae</taxon>
        <taxon>Saccharibacillus</taxon>
    </lineage>
</organism>
<evidence type="ECO:0000313" key="4">
    <source>
        <dbReference type="EMBL" id="GGH75874.1"/>
    </source>
</evidence>
<evidence type="ECO:0000256" key="1">
    <source>
        <dbReference type="ARBA" id="ARBA00006328"/>
    </source>
</evidence>
<gene>
    <name evidence="4" type="ORF">GCM10007362_17340</name>
</gene>
<comment type="caution">
    <text evidence="4">The sequence shown here is derived from an EMBL/GenBank/DDBJ whole genome shotgun (WGS) entry which is preliminary data.</text>
</comment>
<proteinExistence type="inferred from homology"/>
<keyword evidence="2" id="KW-0521">NADP</keyword>
<dbReference type="InterPro" id="IPR051164">
    <property type="entry name" value="NmrA-like_oxidored"/>
</dbReference>
<sequence length="294" mass="31672">MERVLVYGASGVQGGAVARLLIEQGFGVRTVTRSEQKAEALRQQGIEAFVGNMDNPDALVEAHVGVDKVFLNLPIEFDLSNLSTYAANTVEAAKRAGVKLIVVNSNGFLPEEPSGFESLDIKLQMIEQVKASGIPWIVVKPTLYLENLLIPGVVGQEALAYPIPADKPIAWISSEDAAQYHAYALSHAELAGRTLHASGGEALTGIELAARFSEALGRKITFLSLPYEHFEAGLSAVMGVETAAGVTGFYRWIGSEIDSLVLKNEDDRATRSLLKLTPVADWIRKPDILPAFNG</sequence>
<dbReference type="RefSeq" id="WP_229714117.1">
    <property type="nucleotide sequence ID" value="NZ_BMDD01000002.1"/>
</dbReference>
<dbReference type="PANTHER" id="PTHR42748">
    <property type="entry name" value="NITROGEN METABOLITE REPRESSION PROTEIN NMRA FAMILY MEMBER"/>
    <property type="match status" value="1"/>
</dbReference>
<protein>
    <recommendedName>
        <fullName evidence="3">NmrA-like domain-containing protein</fullName>
    </recommendedName>
</protein>
<dbReference type="EMBL" id="BMDD01000002">
    <property type="protein sequence ID" value="GGH75874.1"/>
    <property type="molecule type" value="Genomic_DNA"/>
</dbReference>
<evidence type="ECO:0000259" key="3">
    <source>
        <dbReference type="Pfam" id="PF05368"/>
    </source>
</evidence>
<dbReference type="PANTHER" id="PTHR42748:SF7">
    <property type="entry name" value="NMRA LIKE REDOX SENSOR 1-RELATED"/>
    <property type="match status" value="1"/>
</dbReference>
<dbReference type="InterPro" id="IPR008030">
    <property type="entry name" value="NmrA-like"/>
</dbReference>
<keyword evidence="5" id="KW-1185">Reference proteome</keyword>
<dbReference type="Gene3D" id="3.40.50.720">
    <property type="entry name" value="NAD(P)-binding Rossmann-like Domain"/>
    <property type="match status" value="1"/>
</dbReference>
<dbReference type="InterPro" id="IPR036291">
    <property type="entry name" value="NAD(P)-bd_dom_sf"/>
</dbReference>
<accession>A0ABQ1ZQV2</accession>
<comment type="similarity">
    <text evidence="1">Belongs to the NmrA-type oxidoreductase family.</text>
</comment>
<evidence type="ECO:0000256" key="2">
    <source>
        <dbReference type="ARBA" id="ARBA00022857"/>
    </source>
</evidence>
<dbReference type="Proteomes" id="UP000605427">
    <property type="component" value="Unassembled WGS sequence"/>
</dbReference>
<feature type="domain" description="NmrA-like" evidence="3">
    <location>
        <begin position="3"/>
        <end position="242"/>
    </location>
</feature>
<dbReference type="Gene3D" id="3.90.25.10">
    <property type="entry name" value="UDP-galactose 4-epimerase, domain 1"/>
    <property type="match status" value="1"/>
</dbReference>
<name>A0ABQ1ZQV2_9BACL</name>
<dbReference type="Pfam" id="PF05368">
    <property type="entry name" value="NmrA"/>
    <property type="match status" value="1"/>
</dbReference>
<reference evidence="5" key="1">
    <citation type="journal article" date="2019" name="Int. J. Syst. Evol. Microbiol.">
        <title>The Global Catalogue of Microorganisms (GCM) 10K type strain sequencing project: providing services to taxonomists for standard genome sequencing and annotation.</title>
        <authorList>
            <consortium name="The Broad Institute Genomics Platform"/>
            <consortium name="The Broad Institute Genome Sequencing Center for Infectious Disease"/>
            <person name="Wu L."/>
            <person name="Ma J."/>
        </authorList>
    </citation>
    <scope>NUCLEOTIDE SEQUENCE [LARGE SCALE GENOMIC DNA]</scope>
    <source>
        <strain evidence="5">CCM 8702</strain>
    </source>
</reference>
<dbReference type="SUPFAM" id="SSF51735">
    <property type="entry name" value="NAD(P)-binding Rossmann-fold domains"/>
    <property type="match status" value="1"/>
</dbReference>
<evidence type="ECO:0000313" key="5">
    <source>
        <dbReference type="Proteomes" id="UP000605427"/>
    </source>
</evidence>